<evidence type="ECO:0000313" key="2">
    <source>
        <dbReference type="Proteomes" id="UP000230052"/>
    </source>
</evidence>
<dbReference type="CDD" id="cd02440">
    <property type="entry name" value="AdoMet_MTases"/>
    <property type="match status" value="1"/>
</dbReference>
<dbReference type="Proteomes" id="UP000230052">
    <property type="component" value="Unassembled WGS sequence"/>
</dbReference>
<proteinExistence type="predicted"/>
<evidence type="ECO:0008006" key="3">
    <source>
        <dbReference type="Google" id="ProtNLM"/>
    </source>
</evidence>
<dbReference type="Pfam" id="PF13489">
    <property type="entry name" value="Methyltransf_23"/>
    <property type="match status" value="1"/>
</dbReference>
<organism evidence="1 2">
    <name type="scientific">Candidatus Aquitaenariimonas noxiae</name>
    <dbReference type="NCBI Taxonomy" id="1974741"/>
    <lineage>
        <taxon>Bacteria</taxon>
        <taxon>Pseudomonadati</taxon>
        <taxon>Candidatus Omnitrophota</taxon>
        <taxon>Candidatus Aquitaenariimonas</taxon>
    </lineage>
</organism>
<evidence type="ECO:0000313" key="1">
    <source>
        <dbReference type="EMBL" id="PIU41076.1"/>
    </source>
</evidence>
<dbReference type="Gene3D" id="3.40.50.150">
    <property type="entry name" value="Vaccinia Virus protein VP39"/>
    <property type="match status" value="1"/>
</dbReference>
<gene>
    <name evidence="1" type="ORF">COS99_06990</name>
</gene>
<name>A0A2J0L1E5_9BACT</name>
<comment type="caution">
    <text evidence="1">The sequence shown here is derived from an EMBL/GenBank/DDBJ whole genome shotgun (WGS) entry which is preliminary data.</text>
</comment>
<dbReference type="SUPFAM" id="SSF53335">
    <property type="entry name" value="S-adenosyl-L-methionine-dependent methyltransferases"/>
    <property type="match status" value="1"/>
</dbReference>
<reference evidence="1 2" key="1">
    <citation type="submission" date="2017-09" db="EMBL/GenBank/DDBJ databases">
        <title>Depth-based differentiation of microbial function through sediment-hosted aquifers and enrichment of novel symbionts in the deep terrestrial subsurface.</title>
        <authorList>
            <person name="Probst A.J."/>
            <person name="Ladd B."/>
            <person name="Jarett J.K."/>
            <person name="Geller-Mcgrath D.E."/>
            <person name="Sieber C.M."/>
            <person name="Emerson J.B."/>
            <person name="Anantharaman K."/>
            <person name="Thomas B.C."/>
            <person name="Malmstrom R."/>
            <person name="Stieglmeier M."/>
            <person name="Klingl A."/>
            <person name="Woyke T."/>
            <person name="Ryan C.M."/>
            <person name="Banfield J.F."/>
        </authorList>
    </citation>
    <scope>NUCLEOTIDE SEQUENCE [LARGE SCALE GENOMIC DNA]</scope>
    <source>
        <strain evidence="1">CG07_land_8_20_14_0_80_42_15</strain>
    </source>
</reference>
<dbReference type="EMBL" id="PEWV01000071">
    <property type="protein sequence ID" value="PIU41076.1"/>
    <property type="molecule type" value="Genomic_DNA"/>
</dbReference>
<dbReference type="AlphaFoldDB" id="A0A2J0L1E5"/>
<sequence>MLNTSLIEVLECPSCKGNLTINDAAISCCRCGESFLLSKNVVDFRNKNISNSNKIGHRFNAKEINKYGRFLLNPVSSPFSPLTLITKYRITKYYKDILGSETRASKFFNYYLEKADLQKNDIVLDYGCGKGRISAMMSLLGFRVIGCDIFEDAFRYQIKNSLFYLQNPQVSFYIKNESINLAIDYLVINNIPELELENYLAAIQSKLKEKGYFLLVSANPKSYGAHIFYKYTSTVFSPELILSHLRKLKFKINIFRYDTFYAPFFPLLINWFRLVLRKEFEMFDYNSRLASLINPEKRGVFVILAQK</sequence>
<dbReference type="InterPro" id="IPR029063">
    <property type="entry name" value="SAM-dependent_MTases_sf"/>
</dbReference>
<protein>
    <recommendedName>
        <fullName evidence="3">Methyltransferase domain-containing protein</fullName>
    </recommendedName>
</protein>
<accession>A0A2J0L1E5</accession>